<dbReference type="Pfam" id="PF26113">
    <property type="entry name" value="GH16_XgeA"/>
    <property type="match status" value="1"/>
</dbReference>
<dbReference type="InterPro" id="IPR021109">
    <property type="entry name" value="Peptidase_aspartic_dom_sf"/>
</dbReference>
<dbReference type="OrthoDB" id="192832at2759"/>
<keyword evidence="2" id="KW-1185">Reference proteome</keyword>
<sequence length="538" mass="59794">MASFVRADGAWAWRSNRDPDRTPNDFPASGFVTAQIGKSILTQTQSYGRRRALYYDSRQHGIPSDIPDDVTNTTAPDPSTWGEALADFPSTHCDISSHFRNQSIIANIDLCGTWAGFDAVYTTEYGCPGDCSQFVATNNTAFETAVWEWKSWRVHDSCNLEFGACEYVLRLGTFAFLLPLTKPIPHSANEAGEVSRMPASSTFNSMLPPPSFNIFHTPATELRHNRYATRKASNLTSSTRLPTKMAYIKREPLDEDFYNEDFYNEDFHDFPIPRSARGTASTVTSTMFRSTAPVESDRGYLAKRSLAVQKCKQSDDQEGLHGQVFETTGIVVNGMFVLEVSHMMFDTGASSTFISSAAAQAARLRILDCPPKSFTLADGTTVTHSKYTEFNIYIAGVDQTIKAYVESHHTGHHMLVGLNTIRQFQGQANLAFGRKQETRWSIAQNQTGLRKTRYVLREDSPVVPPTLHVHTYSEGMRLARGAVGRSWSVTGIGAVRLSSATSTRRESLAPMRGSSNCHAIAKRQARNIKDIRPSSINY</sequence>
<dbReference type="RefSeq" id="XP_007923885.1">
    <property type="nucleotide sequence ID" value="XM_007925694.1"/>
</dbReference>
<dbReference type="SUPFAM" id="SSF50630">
    <property type="entry name" value="Acid proteases"/>
    <property type="match status" value="1"/>
</dbReference>
<dbReference type="VEuPathDB" id="FungiDB:MYCFIDRAFT_172402"/>
<dbReference type="HOGENOM" id="CLU_506341_0_0_1"/>
<dbReference type="Pfam" id="PF13975">
    <property type="entry name" value="gag-asp_proteas"/>
    <property type="match status" value="1"/>
</dbReference>
<dbReference type="EMBL" id="KB446556">
    <property type="protein sequence ID" value="EME86705.1"/>
    <property type="molecule type" value="Genomic_DNA"/>
</dbReference>
<organism evidence="1 2">
    <name type="scientific">Pseudocercospora fijiensis (strain CIRAD86)</name>
    <name type="common">Black leaf streak disease fungus</name>
    <name type="synonym">Mycosphaerella fijiensis</name>
    <dbReference type="NCBI Taxonomy" id="383855"/>
    <lineage>
        <taxon>Eukaryota</taxon>
        <taxon>Fungi</taxon>
        <taxon>Dikarya</taxon>
        <taxon>Ascomycota</taxon>
        <taxon>Pezizomycotina</taxon>
        <taxon>Dothideomycetes</taxon>
        <taxon>Dothideomycetidae</taxon>
        <taxon>Mycosphaerellales</taxon>
        <taxon>Mycosphaerellaceae</taxon>
        <taxon>Pseudocercospora</taxon>
    </lineage>
</organism>
<accession>M2ZA37</accession>
<protein>
    <submittedName>
        <fullName evidence="1">Uncharacterized protein</fullName>
    </submittedName>
</protein>
<reference evidence="1 2" key="1">
    <citation type="journal article" date="2012" name="PLoS Pathog.">
        <title>Diverse lifestyles and strategies of plant pathogenesis encoded in the genomes of eighteen Dothideomycetes fungi.</title>
        <authorList>
            <person name="Ohm R.A."/>
            <person name="Feau N."/>
            <person name="Henrissat B."/>
            <person name="Schoch C.L."/>
            <person name="Horwitz B.A."/>
            <person name="Barry K.W."/>
            <person name="Condon B.J."/>
            <person name="Copeland A.C."/>
            <person name="Dhillon B."/>
            <person name="Glaser F."/>
            <person name="Hesse C.N."/>
            <person name="Kosti I."/>
            <person name="LaButti K."/>
            <person name="Lindquist E.A."/>
            <person name="Lucas S."/>
            <person name="Salamov A.A."/>
            <person name="Bradshaw R.E."/>
            <person name="Ciuffetti L."/>
            <person name="Hamelin R.C."/>
            <person name="Kema G.H.J."/>
            <person name="Lawrence C."/>
            <person name="Scott J.A."/>
            <person name="Spatafora J.W."/>
            <person name="Turgeon B.G."/>
            <person name="de Wit P.J.G.M."/>
            <person name="Zhong S."/>
            <person name="Goodwin S.B."/>
            <person name="Grigoriev I.V."/>
        </authorList>
    </citation>
    <scope>NUCLEOTIDE SEQUENCE [LARGE SCALE GENOMIC DNA]</scope>
    <source>
        <strain evidence="1 2">CIRAD86</strain>
    </source>
</reference>
<dbReference type="Proteomes" id="UP000016932">
    <property type="component" value="Unassembled WGS sequence"/>
</dbReference>
<proteinExistence type="predicted"/>
<dbReference type="AlphaFoldDB" id="M2ZA37"/>
<dbReference type="STRING" id="383855.M2ZA37"/>
<dbReference type="Gene3D" id="2.40.70.10">
    <property type="entry name" value="Acid Proteases"/>
    <property type="match status" value="1"/>
</dbReference>
<dbReference type="Gene3D" id="2.60.120.200">
    <property type="match status" value="1"/>
</dbReference>
<evidence type="ECO:0000313" key="2">
    <source>
        <dbReference type="Proteomes" id="UP000016932"/>
    </source>
</evidence>
<evidence type="ECO:0000313" key="1">
    <source>
        <dbReference type="EMBL" id="EME86705.1"/>
    </source>
</evidence>
<gene>
    <name evidence="1" type="ORF">MYCFIDRAFT_172402</name>
</gene>
<dbReference type="eggNOG" id="ENOG502T2ZA">
    <property type="taxonomic scope" value="Eukaryota"/>
</dbReference>
<dbReference type="KEGG" id="pfj:MYCFIDRAFT_172402"/>
<dbReference type="GeneID" id="19332788"/>
<name>M2ZA37_PSEFD</name>